<accession>A0A2G8RJS9</accession>
<dbReference type="GO" id="GO:0016491">
    <property type="term" value="F:oxidoreductase activity"/>
    <property type="evidence" value="ECO:0007669"/>
    <property type="project" value="UniProtKB-KW"/>
</dbReference>
<evidence type="ECO:0000256" key="1">
    <source>
        <dbReference type="ARBA" id="ARBA00006056"/>
    </source>
</evidence>
<evidence type="ECO:0000256" key="2">
    <source>
        <dbReference type="ARBA" id="ARBA00023002"/>
    </source>
</evidence>
<evidence type="ECO:0000313" key="4">
    <source>
        <dbReference type="Proteomes" id="UP000231259"/>
    </source>
</evidence>
<dbReference type="PANTHER" id="PTHR11091:SF0">
    <property type="entry name" value="MALATE DEHYDROGENASE"/>
    <property type="match status" value="1"/>
</dbReference>
<organism evidence="3 4">
    <name type="scientific">Puniceibacterium antarcticum</name>
    <dbReference type="NCBI Taxonomy" id="1206336"/>
    <lineage>
        <taxon>Bacteria</taxon>
        <taxon>Pseudomonadati</taxon>
        <taxon>Pseudomonadota</taxon>
        <taxon>Alphaproteobacteria</taxon>
        <taxon>Rhodobacterales</taxon>
        <taxon>Paracoccaceae</taxon>
        <taxon>Puniceibacterium</taxon>
    </lineage>
</organism>
<dbReference type="Pfam" id="PF02615">
    <property type="entry name" value="Ldh_2"/>
    <property type="match status" value="1"/>
</dbReference>
<keyword evidence="2" id="KW-0560">Oxidoreductase</keyword>
<keyword evidence="4" id="KW-1185">Reference proteome</keyword>
<protein>
    <submittedName>
        <fullName evidence="3">Uncharacterized protein</fullName>
    </submittedName>
</protein>
<reference evidence="3 4" key="1">
    <citation type="submission" date="2013-09" db="EMBL/GenBank/DDBJ databases">
        <title>Genome sequencing of Phaeobacter antarcticus sp. nov. SM1211.</title>
        <authorList>
            <person name="Zhang X.-Y."/>
            <person name="Liu C."/>
            <person name="Chen X.-L."/>
            <person name="Xie B.-B."/>
            <person name="Qin Q.-L."/>
            <person name="Rong J.-C."/>
            <person name="Zhang Y.-Z."/>
        </authorList>
    </citation>
    <scope>NUCLEOTIDE SEQUENCE [LARGE SCALE GENOMIC DNA]</scope>
    <source>
        <strain evidence="3 4">SM1211</strain>
    </source>
</reference>
<sequence>MGRIGLSLTISESLVQPFGGKQAMLGTNPTAIGIPSGQAPFIYDLATSLVSMGKIHHHALTQTPMAEGWPVDTNGRATTDTEAAKTGAIAPFEEAKGYGLGLALELLVSALAGTAFAPDVRGTLDAKNPANKEDVTMLIDQATKGGTGAQLAEYLYRPRISRPADPDRPVAVPADRMRARPAAALTQGIDLPDTLFEALRGLVPH</sequence>
<dbReference type="Proteomes" id="UP000231259">
    <property type="component" value="Unassembled WGS sequence"/>
</dbReference>
<comment type="similarity">
    <text evidence="1">Belongs to the LDH2/MDH2 oxidoreductase family.</text>
</comment>
<dbReference type="PANTHER" id="PTHR11091">
    <property type="entry name" value="OXIDOREDUCTASE-RELATED"/>
    <property type="match status" value="1"/>
</dbReference>
<dbReference type="SUPFAM" id="SSF89733">
    <property type="entry name" value="L-sulfolactate dehydrogenase-like"/>
    <property type="match status" value="1"/>
</dbReference>
<dbReference type="InterPro" id="IPR036111">
    <property type="entry name" value="Mal/L-sulfo/L-lacto_DH-like_sf"/>
</dbReference>
<dbReference type="InterPro" id="IPR003767">
    <property type="entry name" value="Malate/L-lactate_DH-like"/>
</dbReference>
<proteinExistence type="inferred from homology"/>
<comment type="caution">
    <text evidence="3">The sequence shown here is derived from an EMBL/GenBank/DDBJ whole genome shotgun (WGS) entry which is preliminary data.</text>
</comment>
<dbReference type="EMBL" id="AWWI01000025">
    <property type="protein sequence ID" value="PIL21752.1"/>
    <property type="molecule type" value="Genomic_DNA"/>
</dbReference>
<gene>
    <name evidence="3" type="ORF">P775_02760</name>
</gene>
<dbReference type="Gene3D" id="3.30.1370.60">
    <property type="entry name" value="Hypothetical oxidoreductase yiak, domain 2"/>
    <property type="match status" value="1"/>
</dbReference>
<evidence type="ECO:0000313" key="3">
    <source>
        <dbReference type="EMBL" id="PIL21752.1"/>
    </source>
</evidence>
<name>A0A2G8RJS9_9RHOB</name>
<dbReference type="InterPro" id="IPR043143">
    <property type="entry name" value="Mal/L-sulf/L-lact_DH-like_NADP"/>
</dbReference>
<dbReference type="Gene3D" id="3.30.60.50">
    <property type="entry name" value="Hypothetical oxidoreductase yiak, domain 3"/>
    <property type="match status" value="1"/>
</dbReference>
<dbReference type="AlphaFoldDB" id="A0A2G8RJS9"/>